<comment type="subcellular location">
    <subcellularLocation>
        <location evidence="6">Cell membrane</location>
        <topology evidence="6">Peripheral membrane protein</topology>
        <orientation evidence="6">Cytoplasmic side</orientation>
    </subcellularLocation>
</comment>
<dbReference type="Pfam" id="PF03144">
    <property type="entry name" value="GTP_EFTU_D2"/>
    <property type="match status" value="1"/>
</dbReference>
<evidence type="ECO:0000259" key="7">
    <source>
        <dbReference type="PROSITE" id="PS51722"/>
    </source>
</evidence>
<dbReference type="PROSITE" id="PS51722">
    <property type="entry name" value="G_TR_2"/>
    <property type="match status" value="1"/>
</dbReference>
<dbReference type="InterPro" id="IPR027417">
    <property type="entry name" value="P-loop_NTPase"/>
</dbReference>
<dbReference type="HAMAP" id="MF_00071">
    <property type="entry name" value="LepA"/>
    <property type="match status" value="1"/>
</dbReference>
<keyword evidence="8" id="KW-0251">Elongation factor</keyword>
<comment type="similarity">
    <text evidence="1 6">Belongs to the TRAFAC class translation factor GTPase superfamily. Classic translation factor GTPase family. LepA subfamily.</text>
</comment>
<comment type="catalytic activity">
    <reaction evidence="6">
        <text>GTP + H2O = GDP + phosphate + H(+)</text>
        <dbReference type="Rhea" id="RHEA:19669"/>
        <dbReference type="ChEBI" id="CHEBI:15377"/>
        <dbReference type="ChEBI" id="CHEBI:15378"/>
        <dbReference type="ChEBI" id="CHEBI:37565"/>
        <dbReference type="ChEBI" id="CHEBI:43474"/>
        <dbReference type="ChEBI" id="CHEBI:58189"/>
        <dbReference type="EC" id="3.6.5.n1"/>
    </reaction>
</comment>
<dbReference type="Proteomes" id="UP001385499">
    <property type="component" value="Unassembled WGS sequence"/>
</dbReference>
<dbReference type="PANTHER" id="PTHR43512">
    <property type="entry name" value="TRANSLATION FACTOR GUF1-RELATED"/>
    <property type="match status" value="1"/>
</dbReference>
<keyword evidence="6" id="KW-0472">Membrane</keyword>
<dbReference type="PANTHER" id="PTHR43512:SF4">
    <property type="entry name" value="TRANSLATION FACTOR GUF1 HOMOLOG, CHLOROPLASTIC"/>
    <property type="match status" value="1"/>
</dbReference>
<protein>
    <recommendedName>
        <fullName evidence="6">Elongation factor 4</fullName>
        <shortName evidence="6">EF-4</shortName>
        <ecNumber evidence="6">3.6.5.n1</ecNumber>
    </recommendedName>
    <alternativeName>
        <fullName evidence="6">Ribosomal back-translocase LepA</fullName>
    </alternativeName>
</protein>
<dbReference type="InterPro" id="IPR013842">
    <property type="entry name" value="LepA_CTD"/>
</dbReference>
<dbReference type="PROSITE" id="PS00301">
    <property type="entry name" value="G_TR_1"/>
    <property type="match status" value="1"/>
</dbReference>
<evidence type="ECO:0000256" key="2">
    <source>
        <dbReference type="ARBA" id="ARBA00022741"/>
    </source>
</evidence>
<comment type="function">
    <text evidence="6">Required for accurate and efficient protein synthesis under certain stress conditions. May act as a fidelity factor of the translation reaction, by catalyzing a one-codon backward translocation of tRNAs on improperly translocated ribosomes. Back-translocation proceeds from a post-translocation (POST) complex to a pre-translocation (PRE) complex, thus giving elongation factor G a second chance to translocate the tRNAs correctly. Binds to ribosomes in a GTP-dependent manner.</text>
</comment>
<dbReference type="Pfam" id="PF00009">
    <property type="entry name" value="GTP_EFTU"/>
    <property type="match status" value="1"/>
</dbReference>
<dbReference type="InterPro" id="IPR035654">
    <property type="entry name" value="LepA_IV"/>
</dbReference>
<dbReference type="InterPro" id="IPR038363">
    <property type="entry name" value="LepA_C_sf"/>
</dbReference>
<feature type="domain" description="Tr-type G" evidence="7">
    <location>
        <begin position="7"/>
        <end position="189"/>
    </location>
</feature>
<keyword evidence="9" id="KW-1185">Reference proteome</keyword>
<evidence type="ECO:0000256" key="5">
    <source>
        <dbReference type="ARBA" id="ARBA00023134"/>
    </source>
</evidence>
<dbReference type="Pfam" id="PF00679">
    <property type="entry name" value="EFG_C"/>
    <property type="match status" value="1"/>
</dbReference>
<dbReference type="InterPro" id="IPR004161">
    <property type="entry name" value="EFTu-like_2"/>
</dbReference>
<dbReference type="CDD" id="cd16260">
    <property type="entry name" value="EF4_III"/>
    <property type="match status" value="1"/>
</dbReference>
<evidence type="ECO:0000313" key="8">
    <source>
        <dbReference type="EMBL" id="MEJ8476259.1"/>
    </source>
</evidence>
<evidence type="ECO:0000256" key="3">
    <source>
        <dbReference type="ARBA" id="ARBA00022801"/>
    </source>
</evidence>
<keyword evidence="4 6" id="KW-0648">Protein biosynthesis</keyword>
<dbReference type="InterPro" id="IPR031157">
    <property type="entry name" value="G_TR_CS"/>
</dbReference>
<evidence type="ECO:0000256" key="1">
    <source>
        <dbReference type="ARBA" id="ARBA00005454"/>
    </source>
</evidence>
<dbReference type="InterPro" id="IPR005225">
    <property type="entry name" value="Small_GTP-bd"/>
</dbReference>
<reference evidence="8 9" key="1">
    <citation type="submission" date="2024-02" db="EMBL/GenBank/DDBJ databases">
        <title>Roseibium algae sp. nov., isolated from marine alga (Grateloupia sp.), showing potential in myo-inositol conversion.</title>
        <authorList>
            <person name="Wang Y."/>
        </authorList>
    </citation>
    <scope>NUCLEOTIDE SEQUENCE [LARGE SCALE GENOMIC DNA]</scope>
    <source>
        <strain evidence="8 9">H3510</strain>
    </source>
</reference>
<dbReference type="InterPro" id="IPR035647">
    <property type="entry name" value="EFG_III/V"/>
</dbReference>
<evidence type="ECO:0000256" key="4">
    <source>
        <dbReference type="ARBA" id="ARBA00022917"/>
    </source>
</evidence>
<keyword evidence="3 6" id="KW-0378">Hydrolase</keyword>
<dbReference type="Gene3D" id="3.30.70.240">
    <property type="match status" value="1"/>
</dbReference>
<keyword evidence="6" id="KW-1003">Cell membrane</keyword>
<comment type="caution">
    <text evidence="8">The sequence shown here is derived from an EMBL/GenBank/DDBJ whole genome shotgun (WGS) entry which is preliminary data.</text>
</comment>
<dbReference type="GO" id="GO:0003746">
    <property type="term" value="F:translation elongation factor activity"/>
    <property type="evidence" value="ECO:0007669"/>
    <property type="project" value="UniProtKB-KW"/>
</dbReference>
<dbReference type="Gene3D" id="2.40.30.10">
    <property type="entry name" value="Translation factors"/>
    <property type="match status" value="1"/>
</dbReference>
<dbReference type="CDD" id="cd01890">
    <property type="entry name" value="LepA"/>
    <property type="match status" value="1"/>
</dbReference>
<organism evidence="8 9">
    <name type="scientific">Roseibium algae</name>
    <dbReference type="NCBI Taxonomy" id="3123038"/>
    <lineage>
        <taxon>Bacteria</taxon>
        <taxon>Pseudomonadati</taxon>
        <taxon>Pseudomonadota</taxon>
        <taxon>Alphaproteobacteria</taxon>
        <taxon>Hyphomicrobiales</taxon>
        <taxon>Stappiaceae</taxon>
        <taxon>Roseibium</taxon>
    </lineage>
</organism>
<dbReference type="InterPro" id="IPR000795">
    <property type="entry name" value="T_Tr_GTP-bd_dom"/>
</dbReference>
<dbReference type="CDD" id="cd03709">
    <property type="entry name" value="lepA_C"/>
    <property type="match status" value="1"/>
</dbReference>
<dbReference type="PRINTS" id="PR00315">
    <property type="entry name" value="ELONGATNFCT"/>
</dbReference>
<dbReference type="InterPro" id="IPR006297">
    <property type="entry name" value="EF-4"/>
</dbReference>
<feature type="binding site" evidence="6">
    <location>
        <begin position="19"/>
        <end position="24"/>
    </location>
    <ligand>
        <name>GTP</name>
        <dbReference type="ChEBI" id="CHEBI:37565"/>
    </ligand>
</feature>
<dbReference type="SUPFAM" id="SSF52540">
    <property type="entry name" value="P-loop containing nucleoside triphosphate hydrolases"/>
    <property type="match status" value="1"/>
</dbReference>
<dbReference type="InterPro" id="IPR000640">
    <property type="entry name" value="EFG_V-like"/>
</dbReference>
<dbReference type="Gene3D" id="3.40.50.300">
    <property type="entry name" value="P-loop containing nucleotide triphosphate hydrolases"/>
    <property type="match status" value="1"/>
</dbReference>
<dbReference type="EC" id="3.6.5.n1" evidence="6"/>
<dbReference type="GO" id="GO:0016787">
    <property type="term" value="F:hydrolase activity"/>
    <property type="evidence" value="ECO:0007669"/>
    <property type="project" value="UniProtKB-KW"/>
</dbReference>
<dbReference type="RefSeq" id="WP_340276681.1">
    <property type="nucleotide sequence ID" value="NZ_JBAKIA010000016.1"/>
</dbReference>
<gene>
    <name evidence="6 8" type="primary">lepA</name>
    <name evidence="8" type="ORF">V6575_19375</name>
</gene>
<dbReference type="NCBIfam" id="TIGR01393">
    <property type="entry name" value="lepA"/>
    <property type="match status" value="1"/>
</dbReference>
<dbReference type="Gene3D" id="3.30.70.2570">
    <property type="entry name" value="Elongation factor 4, C-terminal domain"/>
    <property type="match status" value="1"/>
</dbReference>
<evidence type="ECO:0000256" key="6">
    <source>
        <dbReference type="HAMAP-Rule" id="MF_00071"/>
    </source>
</evidence>
<dbReference type="SUPFAM" id="SSF54980">
    <property type="entry name" value="EF-G C-terminal domain-like"/>
    <property type="match status" value="2"/>
</dbReference>
<feature type="binding site" evidence="6">
    <location>
        <begin position="136"/>
        <end position="139"/>
    </location>
    <ligand>
        <name>GTP</name>
        <dbReference type="ChEBI" id="CHEBI:37565"/>
    </ligand>
</feature>
<dbReference type="EMBL" id="JBAKIA010000016">
    <property type="protein sequence ID" value="MEJ8476259.1"/>
    <property type="molecule type" value="Genomic_DNA"/>
</dbReference>
<proteinExistence type="inferred from homology"/>
<accession>A0ABU8TQ06</accession>
<name>A0ABU8TQ06_9HYPH</name>
<dbReference type="Pfam" id="PF06421">
    <property type="entry name" value="LepA_C"/>
    <property type="match status" value="1"/>
</dbReference>
<evidence type="ECO:0000313" key="9">
    <source>
        <dbReference type="Proteomes" id="UP001385499"/>
    </source>
</evidence>
<keyword evidence="2 6" id="KW-0547">Nucleotide-binding</keyword>
<dbReference type="NCBIfam" id="TIGR00231">
    <property type="entry name" value="small_GTP"/>
    <property type="match status" value="1"/>
</dbReference>
<sequence>MTTKALSNIRNFSIVAHIDHGKSTLADRLIQMTGTMTDRDMTEQVLDSMDIERERGITIKAQTVRLIYDAKDGQQYILNLIDTPGHVDFAYEVSRSLAACEGSLLVVDASQGVEAQTLANVYQAIENDHEIVTVLNKIDLPAAEPDRIKEQIEDVIGIDASEACMISAKTGLGVDSVLEAIVEKLPSPQGDPDATLKAMLVDSWYDTYLGVMVLVRVIDGSLKKGHKIKMMGTGAAYDVDRVGVMTPKFLQVDALQAGEIGVLTGSIKEVADTRVGDTITLDKKPCADALPGFKPAQPVVFCGLFPVDANDFEDLRAAMGKLRLNDASFSFEMETSAALGFGFRCGFLGLLHLEIIQERLEREFNLDLIATAPSVVYQMTLTDESNVELHNPADMPDVVKITEIREPWIRATIMTPDDYLGGILKLCQDRRGLQVDLNYVGSRAMLTYDLPLNEVVFDFYDRLKSISKGYASFDYLITEYREGDLVRMSILVNEEPVDALSVLVHRSQAERRGRAMVEKLKELIPRHMFKIPIQAAIGGRVIARETLSALRKDVTAKCYGGDATRKRKLLEKQKAGKKKMRQFGRVEIPQEAFIQALKMED</sequence>
<keyword evidence="5 6" id="KW-0342">GTP-binding</keyword>
<dbReference type="Gene3D" id="3.30.70.870">
    <property type="entry name" value="Elongation Factor G (Translational Gtpase), domain 3"/>
    <property type="match status" value="1"/>
</dbReference>
<dbReference type="CDD" id="cd03699">
    <property type="entry name" value="EF4_II"/>
    <property type="match status" value="1"/>
</dbReference>